<dbReference type="AlphaFoldDB" id="J9FTV7"/>
<protein>
    <submittedName>
        <fullName evidence="1">Uncharacterized protein</fullName>
    </submittedName>
</protein>
<organism evidence="1">
    <name type="scientific">gut metagenome</name>
    <dbReference type="NCBI Taxonomy" id="749906"/>
    <lineage>
        <taxon>unclassified sequences</taxon>
        <taxon>metagenomes</taxon>
        <taxon>organismal metagenomes</taxon>
    </lineage>
</organism>
<dbReference type="EMBL" id="AMCI01004280">
    <property type="protein sequence ID" value="EJW98401.1"/>
    <property type="molecule type" value="Genomic_DNA"/>
</dbReference>
<evidence type="ECO:0000313" key="1">
    <source>
        <dbReference type="EMBL" id="EJW98401.1"/>
    </source>
</evidence>
<sequence>ASVTVEGETLIIRPAEETVTSVSVLLLEELEILVDFFHGVCREKGIPGKPQWIGKKLQER</sequence>
<comment type="caution">
    <text evidence="1">The sequence shown here is derived from an EMBL/GenBank/DDBJ whole genome shotgun (WGS) entry which is preliminary data.</text>
</comment>
<accession>J9FTV7</accession>
<proteinExistence type="predicted"/>
<feature type="non-terminal residue" evidence="1">
    <location>
        <position position="1"/>
    </location>
</feature>
<reference evidence="1" key="1">
    <citation type="journal article" date="2012" name="PLoS ONE">
        <title>Gene sets for utilization of primary and secondary nutrition supplies in the distal gut of endangered iberian lynx.</title>
        <authorList>
            <person name="Alcaide M."/>
            <person name="Messina E."/>
            <person name="Richter M."/>
            <person name="Bargiela R."/>
            <person name="Peplies J."/>
            <person name="Huws S.A."/>
            <person name="Newbold C.J."/>
            <person name="Golyshin P.N."/>
            <person name="Simon M.A."/>
            <person name="Lopez G."/>
            <person name="Yakimov M.M."/>
            <person name="Ferrer M."/>
        </authorList>
    </citation>
    <scope>NUCLEOTIDE SEQUENCE</scope>
</reference>
<gene>
    <name evidence="1" type="ORF">EVA_13492</name>
</gene>
<name>J9FTV7_9ZZZZ</name>